<gene>
    <name evidence="2" type="ORF">GPA10_05165</name>
</gene>
<reference evidence="2 3" key="1">
    <citation type="submission" date="2019-11" db="EMBL/GenBank/DDBJ databases">
        <title>Streptomyces typhae sp. nov., a novel endophytic actinomycete isolated from the root of cattail pollen (Typha angustifolia L.).</title>
        <authorList>
            <person name="Peng C."/>
        </authorList>
    </citation>
    <scope>NUCLEOTIDE SEQUENCE [LARGE SCALE GENOMIC DNA]</scope>
    <source>
        <strain evidence="3">p1417</strain>
    </source>
</reference>
<evidence type="ECO:0000256" key="1">
    <source>
        <dbReference type="SAM" id="MobiDB-lite"/>
    </source>
</evidence>
<dbReference type="EMBL" id="WPNZ01000002">
    <property type="protein sequence ID" value="MVO84176.1"/>
    <property type="molecule type" value="Genomic_DNA"/>
</dbReference>
<feature type="region of interest" description="Disordered" evidence="1">
    <location>
        <begin position="1"/>
        <end position="50"/>
    </location>
</feature>
<proteinExistence type="predicted"/>
<dbReference type="RefSeq" id="WP_157164436.1">
    <property type="nucleotide sequence ID" value="NZ_WPNZ01000002.1"/>
</dbReference>
<evidence type="ECO:0000313" key="2">
    <source>
        <dbReference type="EMBL" id="MVO84176.1"/>
    </source>
</evidence>
<organism evidence="2 3">
    <name type="scientific">Streptomyces typhae</name>
    <dbReference type="NCBI Taxonomy" id="2681492"/>
    <lineage>
        <taxon>Bacteria</taxon>
        <taxon>Bacillati</taxon>
        <taxon>Actinomycetota</taxon>
        <taxon>Actinomycetes</taxon>
        <taxon>Kitasatosporales</taxon>
        <taxon>Streptomycetaceae</taxon>
        <taxon>Streptomyces</taxon>
    </lineage>
</organism>
<accession>A0A6L6WUZ1</accession>
<name>A0A6L6WUZ1_9ACTN</name>
<dbReference type="Proteomes" id="UP000483802">
    <property type="component" value="Unassembled WGS sequence"/>
</dbReference>
<evidence type="ECO:0000313" key="3">
    <source>
        <dbReference type="Proteomes" id="UP000483802"/>
    </source>
</evidence>
<sequence>MPLRDDMPTRAPDGESDPEYATDYQGSRGGWYPTDPKPVPGTPQPRTEQS</sequence>
<protein>
    <submittedName>
        <fullName evidence="2">Uncharacterized protein</fullName>
    </submittedName>
</protein>
<dbReference type="AlphaFoldDB" id="A0A6L6WUZ1"/>
<comment type="caution">
    <text evidence="2">The sequence shown here is derived from an EMBL/GenBank/DDBJ whole genome shotgun (WGS) entry which is preliminary data.</text>
</comment>
<keyword evidence="3" id="KW-1185">Reference proteome</keyword>